<protein>
    <submittedName>
        <fullName evidence="1">Type II restriction enzyme</fullName>
    </submittedName>
</protein>
<reference evidence="1 2" key="1">
    <citation type="submission" date="2013-11" db="EMBL/GenBank/DDBJ databases">
        <title>Estimation of Helicobacter pylori bacteriophage ecology using H. pylori isolates.</title>
        <authorList>
            <person name="Uchiyama J."/>
            <person name="Takemura-Uchiyama I."/>
            <person name="Ujihara T."/>
            <person name="Matsuzaki S."/>
        </authorList>
    </citation>
    <scope>NUCLEOTIDE SEQUENCE [LARGE SCALE GENOMIC DNA]</scope>
    <source>
        <strain evidence="1 2">NY40</strain>
    </source>
</reference>
<dbReference type="InterPro" id="IPR018579">
    <property type="entry name" value="Restrct_endonuc_II_LlaJI"/>
</dbReference>
<dbReference type="HOGENOM" id="CLU_057085_0_0_7"/>
<name>A0A060PT39_HELPX</name>
<evidence type="ECO:0000313" key="1">
    <source>
        <dbReference type="EMBL" id="BAO97810.1"/>
    </source>
</evidence>
<dbReference type="Proteomes" id="UP000031662">
    <property type="component" value="Chromosome"/>
</dbReference>
<dbReference type="AlphaFoldDB" id="A0A060PT39"/>
<organism evidence="1 2">
    <name type="scientific">Helicobacter pylori NY40</name>
    <dbReference type="NCBI Taxonomy" id="1426844"/>
    <lineage>
        <taxon>Bacteria</taxon>
        <taxon>Pseudomonadati</taxon>
        <taxon>Campylobacterota</taxon>
        <taxon>Epsilonproteobacteria</taxon>
        <taxon>Campylobacterales</taxon>
        <taxon>Helicobacteraceae</taxon>
        <taxon>Helicobacter</taxon>
    </lineage>
</organism>
<sequence length="423" mass="49943">MQICFPLGFDISDDKNIRVDVKKLVSILLEYNKTIACDNLLNNKNEIINSNFPLTAYKNVIEYFLSHGYYIENKSYYENNAKGRINFSKTIKKNRPIIQTFNNKNSFVYTRFQVKRKMVNENELITAINKYCVHEAFSKFGFVFSSFMPPKFNLPTDKNYCIYLLDNKLNNTFNDDRKILFQSMKNILLQDDNILDKTDFKFGTYHFYVVWERMIDKAFGIKNKEVYFPKTKWNLRCSNQNPDYLLQPDSIMLFDDRIYILDAKYYKYGISGVASDLPNSASIIKQIVYGEYAAKLETKKEIHNIFLMPFNRFNNPLKLGNIFENIGFANGEWRDNLKQYENIQGILIDTKFLMPFNRFNNPLKLGNIFENIGFANGEWRDNLKQYENIQGILIDTKFLMQNYNKKSNDLLKLLAKNVEETKI</sequence>
<dbReference type="REBASE" id="87603">
    <property type="entry name" value="HpyNY40ORF794P"/>
</dbReference>
<dbReference type="Pfam" id="PF09563">
    <property type="entry name" value="RE_LlaJI"/>
    <property type="match status" value="1"/>
</dbReference>
<dbReference type="EMBL" id="AP014523">
    <property type="protein sequence ID" value="BAO97810.1"/>
    <property type="molecule type" value="Genomic_DNA"/>
</dbReference>
<accession>A0A060PT39</accession>
<evidence type="ECO:0000313" key="2">
    <source>
        <dbReference type="Proteomes" id="UP000031662"/>
    </source>
</evidence>
<proteinExistence type="predicted"/>
<gene>
    <name evidence="1" type="ORF">NY40_0798</name>
</gene>